<feature type="domain" description="SpoVT-AbrB" evidence="1">
    <location>
        <begin position="8"/>
        <end position="54"/>
    </location>
</feature>
<dbReference type="RefSeq" id="WP_338093707.1">
    <property type="nucleotide sequence ID" value="NZ_JAWDKA010000002.1"/>
</dbReference>
<dbReference type="PANTHER" id="PTHR42930:SF2">
    <property type="entry name" value="PHOU DOMAIN-CONTAINING PROTEIN"/>
    <property type="match status" value="1"/>
</dbReference>
<dbReference type="GO" id="GO:0030643">
    <property type="term" value="P:intracellular phosphate ion homeostasis"/>
    <property type="evidence" value="ECO:0007669"/>
    <property type="project" value="InterPro"/>
</dbReference>
<protein>
    <recommendedName>
        <fullName evidence="1">SpoVT-AbrB domain-containing protein</fullName>
    </recommendedName>
</protein>
<dbReference type="PANTHER" id="PTHR42930">
    <property type="entry name" value="PHOSPHATE-SPECIFIC TRANSPORT SYSTEM ACCESSORY PROTEIN PHOU"/>
    <property type="match status" value="1"/>
</dbReference>
<evidence type="ECO:0000313" key="3">
    <source>
        <dbReference type="Proteomes" id="UP001273136"/>
    </source>
</evidence>
<dbReference type="AlphaFoldDB" id="A0AAE4MBH9"/>
<name>A0AAE4MBH9_9EURY</name>
<gene>
    <name evidence="2" type="ORF">McpAg1_04960</name>
</gene>
<dbReference type="EMBL" id="JAWDKA010000002">
    <property type="protein sequence ID" value="MDV0441311.1"/>
    <property type="molecule type" value="Genomic_DNA"/>
</dbReference>
<dbReference type="Gene3D" id="1.20.58.220">
    <property type="entry name" value="Phosphate transport system protein phou homolog 2, domain 2"/>
    <property type="match status" value="1"/>
</dbReference>
<dbReference type="SUPFAM" id="SSF109755">
    <property type="entry name" value="PhoU-like"/>
    <property type="match status" value="1"/>
</dbReference>
<dbReference type="Proteomes" id="UP001273136">
    <property type="component" value="Unassembled WGS sequence"/>
</dbReference>
<keyword evidence="3" id="KW-1185">Reference proteome</keyword>
<dbReference type="Pfam" id="PF04014">
    <property type="entry name" value="MazE_antitoxin"/>
    <property type="match status" value="1"/>
</dbReference>
<dbReference type="GO" id="GO:0003677">
    <property type="term" value="F:DNA binding"/>
    <property type="evidence" value="ECO:0007669"/>
    <property type="project" value="InterPro"/>
</dbReference>
<dbReference type="InterPro" id="IPR007159">
    <property type="entry name" value="SpoVT-AbrB_dom"/>
</dbReference>
<dbReference type="InterPro" id="IPR026022">
    <property type="entry name" value="PhoU_dom"/>
</dbReference>
<organism evidence="2 3">
    <name type="scientific">Methanorbis furvi</name>
    <dbReference type="NCBI Taxonomy" id="3028299"/>
    <lineage>
        <taxon>Archaea</taxon>
        <taxon>Methanobacteriati</taxon>
        <taxon>Methanobacteriota</taxon>
        <taxon>Stenosarchaea group</taxon>
        <taxon>Methanomicrobia</taxon>
        <taxon>Methanomicrobiales</taxon>
        <taxon>Methanocorpusculaceae</taxon>
        <taxon>Methanorbis</taxon>
    </lineage>
</organism>
<dbReference type="InterPro" id="IPR028366">
    <property type="entry name" value="PhoU"/>
</dbReference>
<dbReference type="SMART" id="SM00966">
    <property type="entry name" value="SpoVT_AbrB"/>
    <property type="match status" value="1"/>
</dbReference>
<dbReference type="GO" id="GO:0045936">
    <property type="term" value="P:negative regulation of phosphate metabolic process"/>
    <property type="evidence" value="ECO:0007669"/>
    <property type="project" value="InterPro"/>
</dbReference>
<evidence type="ECO:0000313" key="2">
    <source>
        <dbReference type="EMBL" id="MDV0441311.1"/>
    </source>
</evidence>
<proteinExistence type="predicted"/>
<accession>A0AAE4MBH9</accession>
<evidence type="ECO:0000259" key="1">
    <source>
        <dbReference type="SMART" id="SM00966"/>
    </source>
</evidence>
<dbReference type="InterPro" id="IPR038078">
    <property type="entry name" value="PhoU-like_sf"/>
</dbReference>
<sequence>MEIRKVQVTGGSSYVISLPKGWVRQQKIEKNDPVGVIAQADGTLLLTPNLMYDSTVRVKEFSLKDYPDPNMLLRSLIGAYITGFTTIRVTSAGRIPPKVRQVVRKFTQMTIGQEVAEESDNSIILKDILNPSEMPFENTIRRMYVIVKAMHEDALYALEQGRRELAEDVSARDSDVDRLHWLIHRQFSLIVTNPALSRRMEITPAKAATYYQISRIIERVGDHAVAISEAALVLIDMRVDHTVVAKVTKAGEASLEIFNRSIKAIYANSIPEANSIIDAADELKPEYHTLSAITQKMKVKEAVAMTTIANSMHRMSEYSSDIAEIMINQMVGFDST</sequence>
<reference evidence="2" key="1">
    <citation type="submission" date="2023-06" db="EMBL/GenBank/DDBJ databases">
        <title>Genome sequence of Methancorpusculaceae sp. Ag1.</title>
        <authorList>
            <person name="Protasov E."/>
            <person name="Platt K."/>
            <person name="Poehlein A."/>
            <person name="Daniel R."/>
            <person name="Brune A."/>
        </authorList>
    </citation>
    <scope>NUCLEOTIDE SEQUENCE</scope>
    <source>
        <strain evidence="2">Ag1</strain>
    </source>
</reference>
<dbReference type="Pfam" id="PF01895">
    <property type="entry name" value="PhoU"/>
    <property type="match status" value="2"/>
</dbReference>
<comment type="caution">
    <text evidence="2">The sequence shown here is derived from an EMBL/GenBank/DDBJ whole genome shotgun (WGS) entry which is preliminary data.</text>
</comment>